<protein>
    <submittedName>
        <fullName evidence="8">PRD domain-containing protein</fullName>
    </submittedName>
</protein>
<proteinExistence type="predicted"/>
<evidence type="ECO:0000259" key="6">
    <source>
        <dbReference type="PROSITE" id="PS51099"/>
    </source>
</evidence>
<dbReference type="GO" id="GO:0006355">
    <property type="term" value="P:regulation of DNA-templated transcription"/>
    <property type="evidence" value="ECO:0007669"/>
    <property type="project" value="InterPro"/>
</dbReference>
<evidence type="ECO:0000313" key="8">
    <source>
        <dbReference type="EMBL" id="HGK23691.1"/>
    </source>
</evidence>
<evidence type="ECO:0000259" key="7">
    <source>
        <dbReference type="PROSITE" id="PS51372"/>
    </source>
</evidence>
<dbReference type="InterPro" id="IPR036095">
    <property type="entry name" value="PTS_EIIB-like_sf"/>
</dbReference>
<dbReference type="Gene3D" id="3.40.50.2300">
    <property type="match status" value="1"/>
</dbReference>
<dbReference type="PROSITE" id="PS51099">
    <property type="entry name" value="PTS_EIIB_TYPE_2"/>
    <property type="match status" value="1"/>
</dbReference>
<dbReference type="PROSITE" id="PS51372">
    <property type="entry name" value="PRD_2"/>
    <property type="match status" value="1"/>
</dbReference>
<keyword evidence="4" id="KW-0010">Activator</keyword>
<evidence type="ECO:0000256" key="3">
    <source>
        <dbReference type="ARBA" id="ARBA00023015"/>
    </source>
</evidence>
<feature type="domain" description="PTS EIIB type-2" evidence="6">
    <location>
        <begin position="400"/>
        <end position="484"/>
    </location>
</feature>
<accession>A0A7V4DYM2</accession>
<evidence type="ECO:0000256" key="1">
    <source>
        <dbReference type="ARBA" id="ARBA00022679"/>
    </source>
</evidence>
<reference evidence="8" key="1">
    <citation type="journal article" date="2020" name="mSystems">
        <title>Genome- and Community-Level Interaction Insights into Carbon Utilization and Element Cycling Functions of Hydrothermarchaeota in Hydrothermal Sediment.</title>
        <authorList>
            <person name="Zhou Z."/>
            <person name="Liu Y."/>
            <person name="Xu W."/>
            <person name="Pan J."/>
            <person name="Luo Z.H."/>
            <person name="Li M."/>
        </authorList>
    </citation>
    <scope>NUCLEOTIDE SEQUENCE [LARGE SCALE GENOMIC DNA]</scope>
    <source>
        <strain evidence="8">SpSt-70</strain>
    </source>
</reference>
<keyword evidence="5" id="KW-0804">Transcription</keyword>
<keyword evidence="3" id="KW-0805">Transcription regulation</keyword>
<dbReference type="InterPro" id="IPR050661">
    <property type="entry name" value="BglG_antiterminators"/>
</dbReference>
<dbReference type="InterPro" id="IPR011608">
    <property type="entry name" value="PRD"/>
</dbReference>
<dbReference type="CDD" id="cd05568">
    <property type="entry name" value="PTS_IIB_bgl_like"/>
    <property type="match status" value="1"/>
</dbReference>
<organism evidence="8">
    <name type="scientific">Dictyoglomus thermophilum</name>
    <dbReference type="NCBI Taxonomy" id="14"/>
    <lineage>
        <taxon>Bacteria</taxon>
        <taxon>Pseudomonadati</taxon>
        <taxon>Dictyoglomota</taxon>
        <taxon>Dictyoglomia</taxon>
        <taxon>Dictyoglomales</taxon>
        <taxon>Dictyoglomaceae</taxon>
        <taxon>Dictyoglomus</taxon>
    </lineage>
</organism>
<evidence type="ECO:0000256" key="2">
    <source>
        <dbReference type="ARBA" id="ARBA00022737"/>
    </source>
</evidence>
<dbReference type="PANTHER" id="PTHR30185">
    <property type="entry name" value="CRYPTIC BETA-GLUCOSIDE BGL OPERON ANTITERMINATOR"/>
    <property type="match status" value="1"/>
</dbReference>
<dbReference type="GO" id="GO:0008982">
    <property type="term" value="F:protein-N(PI)-phosphohistidine-sugar phosphotransferase activity"/>
    <property type="evidence" value="ECO:0007669"/>
    <property type="project" value="InterPro"/>
</dbReference>
<keyword evidence="1" id="KW-0808">Transferase</keyword>
<gene>
    <name evidence="8" type="ORF">ENU78_04470</name>
</gene>
<evidence type="ECO:0000256" key="5">
    <source>
        <dbReference type="ARBA" id="ARBA00023163"/>
    </source>
</evidence>
<dbReference type="Pfam" id="PF05043">
    <property type="entry name" value="Mga"/>
    <property type="match status" value="1"/>
</dbReference>
<dbReference type="InterPro" id="IPR013011">
    <property type="entry name" value="PTS_EIIB_2"/>
</dbReference>
<sequence>MKDLKKRHLEVCYYLLEHNFPVSLSKISKELGYSVNTLKKDLPLIESLLQEKNIKLIKKPRVGIIVKADLKDIECFKKELKEKIGIIHDKNERFVKTALIFLFSNEPPTIEKLSEMLEVSSVSAYNYVKKVKEYLQKFGIILRGYSRRGYYLLGEEEKIREIAIDLILSYYYNDWLKLWEEILGNNINILRDLLIDLDIKKLISILERVEEIYKFKLDDMYFVKLLLRFVVALQRIRMGKIIKEKVKLSLNREFKEEVKKIVLEIKKELGIDIPESEYSYLFYSISMFIRYGNYDVDFNNIMNILLNSLDRHLLDNLYENYHLLETLAYHLLRSIQKVRSGAKIENPLLELIKETYADEFNVGRYIIGQVNKKFSIELDENEVGYVTLYINILKENAKRKKIAIVCPMGIATSNMLYWKLKQEFPNLEIVDVLSYKDFIKKYTLLNVDLIVSTAPLPVNVIPYVIVSPLLTKNEVEVLRKILLS</sequence>
<dbReference type="SUPFAM" id="SSF52794">
    <property type="entry name" value="PTS system IIB component-like"/>
    <property type="match status" value="1"/>
</dbReference>
<dbReference type="AlphaFoldDB" id="A0A7V4DYM2"/>
<dbReference type="InterPro" id="IPR036634">
    <property type="entry name" value="PRD_sf"/>
</dbReference>
<feature type="domain" description="PRD" evidence="7">
    <location>
        <begin position="293"/>
        <end position="400"/>
    </location>
</feature>
<dbReference type="SUPFAM" id="SSF63520">
    <property type="entry name" value="PTS-regulatory domain, PRD"/>
    <property type="match status" value="2"/>
</dbReference>
<name>A0A7V4DYM2_DICTH</name>
<evidence type="ECO:0000256" key="4">
    <source>
        <dbReference type="ARBA" id="ARBA00023159"/>
    </source>
</evidence>
<dbReference type="GO" id="GO:0009401">
    <property type="term" value="P:phosphoenolpyruvate-dependent sugar phosphotransferase system"/>
    <property type="evidence" value="ECO:0007669"/>
    <property type="project" value="InterPro"/>
</dbReference>
<comment type="caution">
    <text evidence="8">The sequence shown here is derived from an EMBL/GenBank/DDBJ whole genome shotgun (WGS) entry which is preliminary data.</text>
</comment>
<dbReference type="EMBL" id="DTDV01000013">
    <property type="protein sequence ID" value="HGK23691.1"/>
    <property type="molecule type" value="Genomic_DNA"/>
</dbReference>
<dbReference type="PANTHER" id="PTHR30185:SF18">
    <property type="entry name" value="TRANSCRIPTIONAL REGULATOR MTLR"/>
    <property type="match status" value="1"/>
</dbReference>
<dbReference type="Pfam" id="PF00874">
    <property type="entry name" value="PRD"/>
    <property type="match status" value="2"/>
</dbReference>
<dbReference type="Gene3D" id="1.10.1790.10">
    <property type="entry name" value="PRD domain"/>
    <property type="match status" value="2"/>
</dbReference>
<keyword evidence="2" id="KW-0677">Repeat</keyword>
<dbReference type="InterPro" id="IPR007737">
    <property type="entry name" value="Mga_HTH"/>
</dbReference>